<evidence type="ECO:0000313" key="6">
    <source>
        <dbReference type="Proteomes" id="UP000254051"/>
    </source>
</evidence>
<protein>
    <submittedName>
        <fullName evidence="5">4Fe-4S binding domain-containing protein</fullName>
    </submittedName>
</protein>
<evidence type="ECO:0000256" key="3">
    <source>
        <dbReference type="ARBA" id="ARBA00023014"/>
    </source>
</evidence>
<dbReference type="OrthoDB" id="9784571at2"/>
<proteinExistence type="predicted"/>
<dbReference type="GO" id="GO:0046872">
    <property type="term" value="F:metal ion binding"/>
    <property type="evidence" value="ECO:0007669"/>
    <property type="project" value="UniProtKB-KW"/>
</dbReference>
<dbReference type="RefSeq" id="WP_109710877.1">
    <property type="nucleotide sequence ID" value="NZ_QGDS01000005.1"/>
</dbReference>
<reference evidence="6" key="1">
    <citation type="submission" date="2017-07" db="EMBL/GenBank/DDBJ databases">
        <authorList>
            <person name="Varghese N."/>
            <person name="Submissions S."/>
        </authorList>
    </citation>
    <scope>NUCLEOTIDE SEQUENCE [LARGE SCALE GENOMIC DNA]</scope>
    <source>
        <strain evidence="6">NLAE-zl-C134</strain>
    </source>
</reference>
<evidence type="ECO:0000256" key="2">
    <source>
        <dbReference type="ARBA" id="ARBA00023004"/>
    </source>
</evidence>
<accession>A0A316A052</accession>
<keyword evidence="6" id="KW-1185">Reference proteome</keyword>
<dbReference type="AlphaFoldDB" id="A0A316A052"/>
<dbReference type="PROSITE" id="PS00198">
    <property type="entry name" value="4FE4S_FER_1"/>
    <property type="match status" value="1"/>
</dbReference>
<feature type="domain" description="4Fe-4S ferredoxin-type" evidence="4">
    <location>
        <begin position="202"/>
        <end position="233"/>
    </location>
</feature>
<sequence>MQQEQVDSLIKGYVEQSPRNRVYEEEALREDLAGMKLYDEPVIGYSDAEDSLYAGLKDPDVIGPHFMLPSEWLPGAKTVISFFLPFTEQIRRANALEKVRPADEWLHGRIEGQVFIISLLAYLSENLTAAGYQAKAPAVDSRFFSAEAPGEDGLGYTSNWSERHVAYISGLGTFGLSRGMITLKGMAGRFGSVITDWKTQATSREYDSYDEYCTLCMACARKCPVHAISKEGKDQALCAAYINKTKEQFYPYYGCGKCQTGVPCEHGKPKGRRIDR</sequence>
<dbReference type="EMBL" id="UHJJ01000005">
    <property type="protein sequence ID" value="SUQ14205.1"/>
    <property type="molecule type" value="Genomic_DNA"/>
</dbReference>
<evidence type="ECO:0000256" key="1">
    <source>
        <dbReference type="ARBA" id="ARBA00022723"/>
    </source>
</evidence>
<keyword evidence="3" id="KW-0411">Iron-sulfur</keyword>
<dbReference type="InterPro" id="IPR017896">
    <property type="entry name" value="4Fe4S_Fe-S-bd"/>
</dbReference>
<dbReference type="Proteomes" id="UP000254051">
    <property type="component" value="Unassembled WGS sequence"/>
</dbReference>
<keyword evidence="1" id="KW-0479">Metal-binding</keyword>
<organism evidence="5 6">
    <name type="scientific">Faecalicatena contorta</name>
    <dbReference type="NCBI Taxonomy" id="39482"/>
    <lineage>
        <taxon>Bacteria</taxon>
        <taxon>Bacillati</taxon>
        <taxon>Bacillota</taxon>
        <taxon>Clostridia</taxon>
        <taxon>Lachnospirales</taxon>
        <taxon>Lachnospiraceae</taxon>
        <taxon>Faecalicatena</taxon>
    </lineage>
</organism>
<dbReference type="InterPro" id="IPR017900">
    <property type="entry name" value="4Fe4S_Fe_S_CS"/>
</dbReference>
<dbReference type="PANTHER" id="PTHR42827:SF1">
    <property type="entry name" value="IRON-SULFUR CLUSTER-BINDING PROTEIN"/>
    <property type="match status" value="1"/>
</dbReference>
<keyword evidence="2" id="KW-0408">Iron</keyword>
<gene>
    <name evidence="5" type="ORF">SAMN05216529_105180</name>
</gene>
<dbReference type="Pfam" id="PF00037">
    <property type="entry name" value="Fer4"/>
    <property type="match status" value="1"/>
</dbReference>
<dbReference type="PANTHER" id="PTHR42827">
    <property type="entry name" value="IRON-SULFUR CLUSTER-BINDING PROTEIN-RELATED"/>
    <property type="match status" value="1"/>
</dbReference>
<dbReference type="PROSITE" id="PS51379">
    <property type="entry name" value="4FE4S_FER_2"/>
    <property type="match status" value="1"/>
</dbReference>
<dbReference type="GO" id="GO:0051536">
    <property type="term" value="F:iron-sulfur cluster binding"/>
    <property type="evidence" value="ECO:0007669"/>
    <property type="project" value="UniProtKB-KW"/>
</dbReference>
<evidence type="ECO:0000259" key="4">
    <source>
        <dbReference type="PROSITE" id="PS51379"/>
    </source>
</evidence>
<evidence type="ECO:0000313" key="5">
    <source>
        <dbReference type="EMBL" id="SUQ14205.1"/>
    </source>
</evidence>
<name>A0A316A052_9FIRM</name>